<comment type="caution">
    <text evidence="5">The sequence shown here is derived from an EMBL/GenBank/DDBJ whole genome shotgun (WGS) entry which is preliminary data.</text>
</comment>
<dbReference type="Proteomes" id="UP000297564">
    <property type="component" value="Unassembled WGS sequence"/>
</dbReference>
<keyword evidence="1" id="KW-0479">Metal-binding</keyword>
<dbReference type="Gene3D" id="1.10.10.10">
    <property type="entry name" value="Winged helix-like DNA-binding domain superfamily/Winged helix DNA-binding domain"/>
    <property type="match status" value="1"/>
</dbReference>
<keyword evidence="6" id="KW-1185">Reference proteome</keyword>
<evidence type="ECO:0000313" key="5">
    <source>
        <dbReference type="EMBL" id="TFY97001.1"/>
    </source>
</evidence>
<dbReference type="OrthoDB" id="9765654at2"/>
<dbReference type="SUPFAM" id="SSF53187">
    <property type="entry name" value="Zn-dependent exopeptidases"/>
    <property type="match status" value="1"/>
</dbReference>
<evidence type="ECO:0000259" key="3">
    <source>
        <dbReference type="Pfam" id="PF16221"/>
    </source>
</evidence>
<dbReference type="InterPro" id="IPR032610">
    <property type="entry name" value="DUF2172"/>
</dbReference>
<gene>
    <name evidence="5" type="ORF">EZ242_19770</name>
</gene>
<sequence>MYELVRSLYPICRSITGEGVRQTLAQLRELIPLEVHQVPSGTAVFDWTVPREWNIRDAWVKNAAGERVIDFQRHTLHVVSYSVPVRARMTLTQLRPHLHTLPDQPELIPYRTSYYQEDWGLCLPHRQLEQLPEGEYEVCIDSTLQDGHLNWGECLLPGELEDEVLLSCHVCHPSLCDDNLSGIAVATFLARELAAAPRRYSYRFLFVPGTIGSIAWLHRNQARTHRIRHGLVLTCLGDSAGFTYKRSRRGEAEIDRALEHVLAHCGAPSELVDFSPYGYDERQYNSPGFDLPVGCLMRSQHGCFPEYHTSADDLDFVRPESLAQSLALLRSVVRVLEDNRCYRSLNPFCEPQLGRRGLYAGLGGTQIRTLQMAMLWVMNQSDGTHSLLDIAQRAGLPFDTVAEAARLLVRGELITATAPPA</sequence>
<feature type="binding site" evidence="1">
    <location>
        <position position="178"/>
    </location>
    <ligand>
        <name>Zn(2+)</name>
        <dbReference type="ChEBI" id="CHEBI:29105"/>
    </ligand>
</feature>
<reference evidence="5 6" key="1">
    <citation type="submission" date="2019-03" db="EMBL/GenBank/DDBJ databases">
        <title>Ramlibacter rhizophilus CCTCC AB2015357, whole genome shotgun sequence.</title>
        <authorList>
            <person name="Zhang X."/>
            <person name="Feng G."/>
            <person name="Zhu H."/>
        </authorList>
    </citation>
    <scope>NUCLEOTIDE SEQUENCE [LARGE SCALE GENOMIC DNA]</scope>
    <source>
        <strain evidence="5 6">CCTCC AB2015357</strain>
    </source>
</reference>
<evidence type="ECO:0000259" key="2">
    <source>
        <dbReference type="Pfam" id="PF09940"/>
    </source>
</evidence>
<dbReference type="AlphaFoldDB" id="A0A4Z0BE88"/>
<dbReference type="InterPro" id="IPR032589">
    <property type="entry name" value="DUF4910"/>
</dbReference>
<dbReference type="InterPro" id="IPR032622">
    <property type="entry name" value="UCP01524_HTH"/>
</dbReference>
<dbReference type="Pfam" id="PF16221">
    <property type="entry name" value="HTH_47"/>
    <property type="match status" value="1"/>
</dbReference>
<protein>
    <submittedName>
        <fullName evidence="5">DUF4910 domain-containing protein</fullName>
    </submittedName>
</protein>
<evidence type="ECO:0000256" key="1">
    <source>
        <dbReference type="PIRSR" id="PIRSR015244-50"/>
    </source>
</evidence>
<dbReference type="PIRSF" id="PIRSF015244">
    <property type="entry name" value="UCP015244"/>
    <property type="match status" value="1"/>
</dbReference>
<comment type="cofactor">
    <cofactor evidence="1">
        <name>Zn(2+)</name>
        <dbReference type="ChEBI" id="CHEBI:29105"/>
    </cofactor>
    <text evidence="1">Binds 1 zinc ion per subunit.</text>
</comment>
<dbReference type="InterPro" id="IPR036388">
    <property type="entry name" value="WH-like_DNA-bd_sf"/>
</dbReference>
<dbReference type="Pfam" id="PF09940">
    <property type="entry name" value="DUF2172"/>
    <property type="match status" value="1"/>
</dbReference>
<feature type="domain" description="DUF4910" evidence="4">
    <location>
        <begin position="2"/>
        <end position="339"/>
    </location>
</feature>
<dbReference type="Pfam" id="PF16254">
    <property type="entry name" value="DUF4910"/>
    <property type="match status" value="1"/>
</dbReference>
<name>A0A4Z0BE88_9BURK</name>
<dbReference type="Gene3D" id="3.50.30.90">
    <property type="match status" value="1"/>
</dbReference>
<accession>A0A4Z0BE88</accession>
<feature type="binding site" evidence="1">
    <location>
        <position position="308"/>
    </location>
    <ligand>
        <name>Zn(2+)</name>
        <dbReference type="ChEBI" id="CHEBI:29105"/>
    </ligand>
</feature>
<keyword evidence="1" id="KW-0862">Zinc</keyword>
<proteinExistence type="predicted"/>
<dbReference type="Gene3D" id="3.40.630.10">
    <property type="entry name" value="Zn peptidases"/>
    <property type="match status" value="1"/>
</dbReference>
<organism evidence="5 6">
    <name type="scientific">Ramlibacter rhizophilus</name>
    <dbReference type="NCBI Taxonomy" id="1781167"/>
    <lineage>
        <taxon>Bacteria</taxon>
        <taxon>Pseudomonadati</taxon>
        <taxon>Pseudomonadota</taxon>
        <taxon>Betaproteobacteria</taxon>
        <taxon>Burkholderiales</taxon>
        <taxon>Comamonadaceae</taxon>
        <taxon>Ramlibacter</taxon>
    </lineage>
</organism>
<evidence type="ECO:0000313" key="6">
    <source>
        <dbReference type="Proteomes" id="UP000297564"/>
    </source>
</evidence>
<dbReference type="GO" id="GO:0046872">
    <property type="term" value="F:metal ion binding"/>
    <property type="evidence" value="ECO:0007669"/>
    <property type="project" value="UniProtKB-KW"/>
</dbReference>
<feature type="domain" description="UCP01524 winged helix-turn-helix" evidence="3">
    <location>
        <begin position="340"/>
        <end position="415"/>
    </location>
</feature>
<dbReference type="EMBL" id="SMLL01000008">
    <property type="protein sequence ID" value="TFY97001.1"/>
    <property type="molecule type" value="Genomic_DNA"/>
</dbReference>
<evidence type="ECO:0000259" key="4">
    <source>
        <dbReference type="Pfam" id="PF16254"/>
    </source>
</evidence>
<feature type="domain" description="DUF2172" evidence="2">
    <location>
        <begin position="52"/>
        <end position="143"/>
    </location>
</feature>
<dbReference type="InterPro" id="IPR012353">
    <property type="entry name" value="UCP015244"/>
</dbReference>
<feature type="binding site" evidence="1">
    <location>
        <position position="172"/>
    </location>
    <ligand>
        <name>Zn(2+)</name>
        <dbReference type="ChEBI" id="CHEBI:29105"/>
    </ligand>
</feature>